<evidence type="ECO:0000313" key="3">
    <source>
        <dbReference type="EMBL" id="ANY19485.1"/>
    </source>
</evidence>
<evidence type="ECO:0008006" key="5">
    <source>
        <dbReference type="Google" id="ProtNLM"/>
    </source>
</evidence>
<protein>
    <recommendedName>
        <fullName evidence="5">Lipoprotein</fullName>
    </recommendedName>
</protein>
<dbReference type="EMBL" id="CP016591">
    <property type="protein sequence ID" value="ANY19485.1"/>
    <property type="molecule type" value="Genomic_DNA"/>
</dbReference>
<dbReference type="Proteomes" id="UP000092932">
    <property type="component" value="Chromosome"/>
</dbReference>
<proteinExistence type="predicted"/>
<dbReference type="STRING" id="692370.A6F68_00960"/>
<dbReference type="PROSITE" id="PS51257">
    <property type="entry name" value="PROKAR_LIPOPROTEIN"/>
    <property type="match status" value="1"/>
</dbReference>
<evidence type="ECO:0000256" key="1">
    <source>
        <dbReference type="SAM" id="MobiDB-lite"/>
    </source>
</evidence>
<dbReference type="OrthoDB" id="7511418at2"/>
<dbReference type="AlphaFoldDB" id="A0A1B2ABR2"/>
<dbReference type="RefSeq" id="WP_067676940.1">
    <property type="nucleotide sequence ID" value="NZ_CP016591.1"/>
</dbReference>
<feature type="compositionally biased region" description="Polar residues" evidence="1">
    <location>
        <begin position="63"/>
        <end position="74"/>
    </location>
</feature>
<feature type="region of interest" description="Disordered" evidence="1">
    <location>
        <begin position="38"/>
        <end position="97"/>
    </location>
</feature>
<name>A0A1B2ABR2_9SPHN</name>
<evidence type="ECO:0000256" key="2">
    <source>
        <dbReference type="SAM" id="SignalP"/>
    </source>
</evidence>
<reference evidence="3 4" key="1">
    <citation type="submission" date="2016-07" db="EMBL/GenBank/DDBJ databases">
        <title>Complete genome sequence of Altererythrobacter dongtanensis KCTC 22672, a type strain with esterase isolated from tidal flat.</title>
        <authorList>
            <person name="Cheng H."/>
            <person name="Wu Y.-H."/>
            <person name="Zhou P."/>
            <person name="Huo Y.-Y."/>
            <person name="Wang C.-S."/>
            <person name="Xu X.-W."/>
        </authorList>
    </citation>
    <scope>NUCLEOTIDE SEQUENCE [LARGE SCALE GENOMIC DNA]</scope>
    <source>
        <strain evidence="3 4">KCTC 22672</strain>
    </source>
</reference>
<sequence>MSKARFLALPLALALAACGGGGGGAEAERKTAAGEVLGGSISDDMLPLDTVTSQSPPLRETSDAPTAASSRSTDAPTPKEDEPAAEPEQAPEPAAEN</sequence>
<evidence type="ECO:0000313" key="4">
    <source>
        <dbReference type="Proteomes" id="UP000092932"/>
    </source>
</evidence>
<feature type="signal peptide" evidence="2">
    <location>
        <begin position="1"/>
        <end position="19"/>
    </location>
</feature>
<gene>
    <name evidence="3" type="ORF">A6F68_00960</name>
</gene>
<keyword evidence="4" id="KW-1185">Reference proteome</keyword>
<feature type="compositionally biased region" description="Low complexity" evidence="1">
    <location>
        <begin position="86"/>
        <end position="97"/>
    </location>
</feature>
<accession>A0A1B2ABR2</accession>
<feature type="chain" id="PRO_5008533981" description="Lipoprotein" evidence="2">
    <location>
        <begin position="20"/>
        <end position="97"/>
    </location>
</feature>
<dbReference type="KEGG" id="ado:A6F68_00960"/>
<organism evidence="3 4">
    <name type="scientific">Tsuneonella dongtanensis</name>
    <dbReference type="NCBI Taxonomy" id="692370"/>
    <lineage>
        <taxon>Bacteria</taxon>
        <taxon>Pseudomonadati</taxon>
        <taxon>Pseudomonadota</taxon>
        <taxon>Alphaproteobacteria</taxon>
        <taxon>Sphingomonadales</taxon>
        <taxon>Erythrobacteraceae</taxon>
        <taxon>Tsuneonella</taxon>
    </lineage>
</organism>
<keyword evidence="2" id="KW-0732">Signal</keyword>